<dbReference type="GO" id="GO:0046872">
    <property type="term" value="F:metal ion binding"/>
    <property type="evidence" value="ECO:0007669"/>
    <property type="project" value="UniProtKB-KW"/>
</dbReference>
<dbReference type="InterPro" id="IPR010388">
    <property type="entry name" value="Anaerobic_Co-chelatase"/>
</dbReference>
<dbReference type="PANTHER" id="PTHR33542:SF3">
    <property type="entry name" value="SIROHYDROCHLORIN FERROCHELATASE, CHLOROPLASTIC"/>
    <property type="match status" value="1"/>
</dbReference>
<dbReference type="GO" id="GO:0019251">
    <property type="term" value="P:anaerobic cobalamin biosynthetic process"/>
    <property type="evidence" value="ECO:0007669"/>
    <property type="project" value="UniProtKB-UniRule"/>
</dbReference>
<keyword evidence="1 4" id="KW-0479">Metal-binding</keyword>
<reference evidence="5 6" key="1">
    <citation type="submission" date="2019-10" db="EMBL/GenBank/DDBJ databases">
        <title>Vibrio sp. nov. isolated from a shrimp pond.</title>
        <authorList>
            <person name="Gomez-Gil B."/>
            <person name="Enciso-Ibarra J."/>
            <person name="Enciso-Ibarra K."/>
            <person name="Bolan-Mejia C."/>
        </authorList>
    </citation>
    <scope>NUCLEOTIDE SEQUENCE [LARGE SCALE GENOMIC DNA]</scope>
    <source>
        <strain evidence="5 6">CAIM 722</strain>
    </source>
</reference>
<dbReference type="EC" id="4.99.1.3" evidence="1"/>
<protein>
    <recommendedName>
        <fullName evidence="1">Sirohydrochlorin cobaltochelatase</fullName>
        <ecNumber evidence="1">4.99.1.3</ecNumber>
    </recommendedName>
</protein>
<dbReference type="Gene3D" id="3.40.50.1400">
    <property type="match status" value="2"/>
</dbReference>
<dbReference type="NCBIfam" id="NF047852">
    <property type="entry name" value="SiroCoChCbiK"/>
    <property type="match status" value="1"/>
</dbReference>
<evidence type="ECO:0000313" key="6">
    <source>
        <dbReference type="Proteomes" id="UP000462621"/>
    </source>
</evidence>
<name>A0A7X4LKP8_9VIBR</name>
<comment type="caution">
    <text evidence="5">The sequence shown here is derived from an EMBL/GenBank/DDBJ whole genome shotgun (WGS) entry which is preliminary data.</text>
</comment>
<keyword evidence="6" id="KW-1185">Reference proteome</keyword>
<feature type="binding site" evidence="3">
    <location>
        <begin position="202"/>
        <end position="203"/>
    </location>
    <ligand>
        <name>substrate</name>
    </ligand>
</feature>
<dbReference type="CDD" id="cd03413">
    <property type="entry name" value="CbiK_C"/>
    <property type="match status" value="1"/>
</dbReference>
<comment type="similarity">
    <text evidence="1">Belongs to the CbiK family.</text>
</comment>
<dbReference type="SUPFAM" id="SSF53800">
    <property type="entry name" value="Chelatase"/>
    <property type="match status" value="1"/>
</dbReference>
<evidence type="ECO:0000313" key="5">
    <source>
        <dbReference type="EMBL" id="MZI93361.1"/>
    </source>
</evidence>
<dbReference type="EMBL" id="WEKT01000012">
    <property type="protein sequence ID" value="MZI93361.1"/>
    <property type="molecule type" value="Genomic_DNA"/>
</dbReference>
<dbReference type="CDD" id="cd03412">
    <property type="entry name" value="CbiK_N"/>
    <property type="match status" value="1"/>
</dbReference>
<feature type="binding site" evidence="4">
    <location>
        <position position="145"/>
    </location>
    <ligand>
        <name>Co(2+)</name>
        <dbReference type="ChEBI" id="CHEBI:48828"/>
    </ligand>
</feature>
<feature type="binding site" evidence="4">
    <location>
        <position position="175"/>
    </location>
    <ligand>
        <name>Co(2+)</name>
        <dbReference type="ChEBI" id="CHEBI:48828"/>
    </ligand>
</feature>
<sequence>MKKALLVISFGTSYPEALEKNIVACEQTLAAAHPDRDCFRAFTSYMIIKKLARRDNLHINNPQQALQALYEQGYEDVLVQSLHIINGDEYEKVATQVNAYQDKFTRLDFGQPLLTSHADYEQLITALEHQCPTLQSVERLVLMGHGTTHYTFSTYACLDHMLTAKGLPMMVGAVESYPEIDTLIDRLKAQNVKKAYLMPLMLVAGDHAINDMASDEEDSWKTQLIEAGIEAMPIVQGLGENPLIRDMFVQHLADAITDAQEAA</sequence>
<dbReference type="PIRSF" id="PIRSF033579">
    <property type="entry name" value="Anaer_Co_chel"/>
    <property type="match status" value="1"/>
</dbReference>
<dbReference type="Proteomes" id="UP000462621">
    <property type="component" value="Unassembled WGS sequence"/>
</dbReference>
<dbReference type="PANTHER" id="PTHR33542">
    <property type="entry name" value="SIROHYDROCHLORIN FERROCHELATASE, CHLOROPLASTIC"/>
    <property type="match status" value="1"/>
</dbReference>
<accession>A0A7X4LKP8</accession>
<feature type="binding site" evidence="3">
    <location>
        <position position="10"/>
    </location>
    <ligand>
        <name>Co(2+)</name>
        <dbReference type="ChEBI" id="CHEBI:48828"/>
    </ligand>
</feature>
<proteinExistence type="inferred from homology"/>
<dbReference type="GO" id="GO:0016852">
    <property type="term" value="F:sirohydrochlorin cobaltochelatase activity"/>
    <property type="evidence" value="ECO:0007669"/>
    <property type="project" value="UniProtKB-UniRule"/>
</dbReference>
<comment type="function">
    <text evidence="1">Cobalt chelatase responsible for the insertion of cobalt during anaerobic cobalamin biosynthesis. Can catalyze the insertion of Co(2+) into either sirohydrochlorin or precorrin-2.</text>
</comment>
<evidence type="ECO:0000256" key="2">
    <source>
        <dbReference type="PIRSR" id="PIRSR033579-1"/>
    </source>
</evidence>
<keyword evidence="4" id="KW-0170">Cobalt</keyword>
<feature type="binding site" evidence="3">
    <location>
        <begin position="85"/>
        <end position="92"/>
    </location>
    <ligand>
        <name>substrate</name>
    </ligand>
</feature>
<organism evidence="5 6">
    <name type="scientific">Vibrio eleionomae</name>
    <dbReference type="NCBI Taxonomy" id="2653505"/>
    <lineage>
        <taxon>Bacteria</taxon>
        <taxon>Pseudomonadati</taxon>
        <taxon>Pseudomonadota</taxon>
        <taxon>Gammaproteobacteria</taxon>
        <taxon>Vibrionales</taxon>
        <taxon>Vibrionaceae</taxon>
        <taxon>Vibrio</taxon>
    </lineage>
</organism>
<comment type="catalytic activity">
    <reaction evidence="1">
        <text>Co-sirohydrochlorin + 2 H(+) = sirohydrochlorin + Co(2+)</text>
        <dbReference type="Rhea" id="RHEA:15893"/>
        <dbReference type="ChEBI" id="CHEBI:15378"/>
        <dbReference type="ChEBI" id="CHEBI:48828"/>
        <dbReference type="ChEBI" id="CHEBI:58351"/>
        <dbReference type="ChEBI" id="CHEBI:60049"/>
        <dbReference type="EC" id="4.99.1.3"/>
    </reaction>
</comment>
<feature type="active site" description="Proton acceptor" evidence="2">
    <location>
        <position position="145"/>
    </location>
</feature>
<evidence type="ECO:0000256" key="4">
    <source>
        <dbReference type="PIRSR" id="PIRSR033579-3"/>
    </source>
</evidence>
<evidence type="ECO:0000256" key="1">
    <source>
        <dbReference type="PIRNR" id="PIRNR033579"/>
    </source>
</evidence>
<evidence type="ECO:0000256" key="3">
    <source>
        <dbReference type="PIRSR" id="PIRSR033579-2"/>
    </source>
</evidence>
<dbReference type="Pfam" id="PF06180">
    <property type="entry name" value="CbiK"/>
    <property type="match status" value="1"/>
</dbReference>
<gene>
    <name evidence="5" type="ORF">F9817_09140</name>
</gene>
<dbReference type="InterPro" id="IPR050963">
    <property type="entry name" value="Sirohydro_Cobaltochel/CbiX"/>
</dbReference>
<dbReference type="AlphaFoldDB" id="A0A7X4LKP8"/>
<keyword evidence="1" id="KW-0456">Lyase</keyword>
<feature type="binding site" evidence="3">
    <location>
        <position position="207"/>
    </location>
    <ligand>
        <name>Co(2+)</name>
        <dbReference type="ChEBI" id="CHEBI:48828"/>
    </ligand>
</feature>